<dbReference type="EMBL" id="JBFOLJ010000010">
    <property type="protein sequence ID" value="KAL2501555.1"/>
    <property type="molecule type" value="Genomic_DNA"/>
</dbReference>
<evidence type="ECO:0000259" key="2">
    <source>
        <dbReference type="Pfam" id="PF25255"/>
    </source>
</evidence>
<feature type="compositionally biased region" description="Polar residues" evidence="1">
    <location>
        <begin position="98"/>
        <end position="109"/>
    </location>
</feature>
<evidence type="ECO:0000256" key="1">
    <source>
        <dbReference type="SAM" id="MobiDB-lite"/>
    </source>
</evidence>
<name>A0ABD1SLP8_9LAMI</name>
<feature type="region of interest" description="Disordered" evidence="1">
    <location>
        <begin position="77"/>
        <end position="116"/>
    </location>
</feature>
<dbReference type="AlphaFoldDB" id="A0ABD1SLP8"/>
<reference evidence="4" key="1">
    <citation type="submission" date="2024-07" db="EMBL/GenBank/DDBJ databases">
        <title>Two chromosome-level genome assemblies of Korean endemic species Abeliophyllum distichum and Forsythia ovata (Oleaceae).</title>
        <authorList>
            <person name="Jang H."/>
        </authorList>
    </citation>
    <scope>NUCLEOTIDE SEQUENCE [LARGE SCALE GENOMIC DNA]</scope>
</reference>
<dbReference type="InterPro" id="IPR057324">
    <property type="entry name" value="WH_RNase_II"/>
</dbReference>
<proteinExistence type="predicted"/>
<evidence type="ECO:0000313" key="3">
    <source>
        <dbReference type="EMBL" id="KAL2501555.1"/>
    </source>
</evidence>
<comment type="caution">
    <text evidence="3">The sequence shown here is derived from an EMBL/GenBank/DDBJ whole genome shotgun (WGS) entry which is preliminary data.</text>
</comment>
<evidence type="ECO:0000313" key="4">
    <source>
        <dbReference type="Proteomes" id="UP001604277"/>
    </source>
</evidence>
<sequence>MASIKPQQITFIVPGVKNFDHTEILDFVKKAQSNLDLTLLEFAWIELFEKNKSVRVEELSEAHSRKQQRNLCPISLHATVTSPPPANRSPRSHVHAGQDTQITPSPNHTTRPRASKDNLMVYDPSWFSRIISMR</sequence>
<dbReference type="Proteomes" id="UP001604277">
    <property type="component" value="Unassembled WGS sequence"/>
</dbReference>
<gene>
    <name evidence="3" type="ORF">Fot_35403</name>
</gene>
<keyword evidence="4" id="KW-1185">Reference proteome</keyword>
<accession>A0ABD1SLP8</accession>
<organism evidence="3 4">
    <name type="scientific">Forsythia ovata</name>
    <dbReference type="NCBI Taxonomy" id="205694"/>
    <lineage>
        <taxon>Eukaryota</taxon>
        <taxon>Viridiplantae</taxon>
        <taxon>Streptophyta</taxon>
        <taxon>Embryophyta</taxon>
        <taxon>Tracheophyta</taxon>
        <taxon>Spermatophyta</taxon>
        <taxon>Magnoliopsida</taxon>
        <taxon>eudicotyledons</taxon>
        <taxon>Gunneridae</taxon>
        <taxon>Pentapetalae</taxon>
        <taxon>asterids</taxon>
        <taxon>lamiids</taxon>
        <taxon>Lamiales</taxon>
        <taxon>Oleaceae</taxon>
        <taxon>Forsythieae</taxon>
        <taxon>Forsythia</taxon>
    </lineage>
</organism>
<feature type="domain" description="Ribonuclease II winged helix" evidence="2">
    <location>
        <begin position="26"/>
        <end position="62"/>
    </location>
</feature>
<protein>
    <submittedName>
        <fullName evidence="3">Exoribonuclease II</fullName>
    </submittedName>
</protein>
<dbReference type="Pfam" id="PF25255">
    <property type="entry name" value="WHD_RNase_II"/>
    <property type="match status" value="1"/>
</dbReference>